<evidence type="ECO:0000256" key="6">
    <source>
        <dbReference type="ARBA" id="ARBA00023049"/>
    </source>
</evidence>
<dbReference type="GO" id="GO:0006508">
    <property type="term" value="P:proteolysis"/>
    <property type="evidence" value="ECO:0007669"/>
    <property type="project" value="UniProtKB-KW"/>
</dbReference>
<comment type="caution">
    <text evidence="7">Lacks conserved residue(s) required for the propagation of feature annotation.</text>
</comment>
<dbReference type="SMART" id="SM00631">
    <property type="entry name" value="Zn_pept"/>
    <property type="match status" value="1"/>
</dbReference>
<evidence type="ECO:0000256" key="3">
    <source>
        <dbReference type="ARBA" id="ARBA00022670"/>
    </source>
</evidence>
<sequence length="549" mass="61188">MIPRITAVCQLLFLLCLSPLARAQRDYQNYEQLTARLKKMSLQYSRLCTVTSIGKTATGKEIWLITLGRENAANKPAILIAAGVQATQLATTEVAVQMAEQMLVSAILHDSTDHLLRTKTFYILPNLNPDASEQYHEQVRWERTGNAQPRDDDRDGRIFEDPYEDLNNDGLITMLRVEDTLGTHRVSAFDKRVMTQVNKSKGEKGTHFLITEGLDNDKDGLFNEDAEGGVNFNKNFTFNYQAFQRETGEHALSERETKAFADFMLSARNVHSVFVFGPATTLLQAQTAVKPEVNNKAVLQAAAQDDSTRRQVINLYEKVVPTENAPIIAPEGGDVVQWAHLHNGRFSYSTPAWWVPQLSTLPQGTTTEQERNDISFLEWAAAHNMTGIFLPWTAIQHPDFPDKKVELGGFAPYAQNTPPVHLLGPVAKNHLRFMTLYSNQMPKLQILNLKADRTKDGNTRISAEVQNTGQLPTHASIGDYLPWIQKIKVAVKLEEGQQLLQGKPVHTFNALGGGEKVKVSWEVSGSGYVIIEAKSPTAGSQSKQLALKQ</sequence>
<dbReference type="GO" id="GO:0004181">
    <property type="term" value="F:metallocarboxypeptidase activity"/>
    <property type="evidence" value="ECO:0007669"/>
    <property type="project" value="InterPro"/>
</dbReference>
<dbReference type="PROSITE" id="PS52035">
    <property type="entry name" value="PEPTIDASE_M14"/>
    <property type="match status" value="1"/>
</dbReference>
<dbReference type="RefSeq" id="WP_160688714.1">
    <property type="nucleotide sequence ID" value="NZ_CP047897.1"/>
</dbReference>
<evidence type="ECO:0000313" key="10">
    <source>
        <dbReference type="EMBL" id="QHL86380.1"/>
    </source>
</evidence>
<feature type="domain" description="Peptidase M14" evidence="9">
    <location>
        <begin position="26"/>
        <end position="305"/>
    </location>
</feature>
<dbReference type="SUPFAM" id="SSF53187">
    <property type="entry name" value="Zn-dependent exopeptidases"/>
    <property type="match status" value="1"/>
</dbReference>
<organism evidence="10 11">
    <name type="scientific">Nibribacter ruber</name>
    <dbReference type="NCBI Taxonomy" id="2698458"/>
    <lineage>
        <taxon>Bacteria</taxon>
        <taxon>Pseudomonadati</taxon>
        <taxon>Bacteroidota</taxon>
        <taxon>Cytophagia</taxon>
        <taxon>Cytophagales</taxon>
        <taxon>Hymenobacteraceae</taxon>
        <taxon>Nibribacter</taxon>
    </lineage>
</organism>
<keyword evidence="4" id="KW-0378">Hydrolase</keyword>
<comment type="cofactor">
    <cofactor evidence="1">
        <name>Zn(2+)</name>
        <dbReference type="ChEBI" id="CHEBI:29105"/>
    </cofactor>
</comment>
<keyword evidence="11" id="KW-1185">Reference proteome</keyword>
<dbReference type="InterPro" id="IPR000834">
    <property type="entry name" value="Peptidase_M14"/>
</dbReference>
<dbReference type="GO" id="GO:0005615">
    <property type="term" value="C:extracellular space"/>
    <property type="evidence" value="ECO:0007669"/>
    <property type="project" value="TreeGrafter"/>
</dbReference>
<name>A0A6P1NTL1_9BACT</name>
<dbReference type="EMBL" id="CP047897">
    <property type="protein sequence ID" value="QHL86380.1"/>
    <property type="molecule type" value="Genomic_DNA"/>
</dbReference>
<dbReference type="Gene3D" id="3.40.630.10">
    <property type="entry name" value="Zn peptidases"/>
    <property type="match status" value="1"/>
</dbReference>
<evidence type="ECO:0000256" key="4">
    <source>
        <dbReference type="ARBA" id="ARBA00022801"/>
    </source>
</evidence>
<comment type="similarity">
    <text evidence="2 7">Belongs to the peptidase M14 family.</text>
</comment>
<dbReference type="KEGG" id="nib:GU926_02540"/>
<dbReference type="PANTHER" id="PTHR11705:SF143">
    <property type="entry name" value="SLL0236 PROTEIN"/>
    <property type="match status" value="1"/>
</dbReference>
<dbReference type="CDD" id="cd06905">
    <property type="entry name" value="M14-like"/>
    <property type="match status" value="1"/>
</dbReference>
<keyword evidence="8" id="KW-0732">Signal</keyword>
<accession>A0A6P1NTL1</accession>
<gene>
    <name evidence="10" type="ORF">GU926_02540</name>
</gene>
<dbReference type="Proteomes" id="UP000464214">
    <property type="component" value="Chromosome"/>
</dbReference>
<feature type="chain" id="PRO_5026728463" evidence="8">
    <location>
        <begin position="24"/>
        <end position="549"/>
    </location>
</feature>
<evidence type="ECO:0000313" key="11">
    <source>
        <dbReference type="Proteomes" id="UP000464214"/>
    </source>
</evidence>
<keyword evidence="6" id="KW-0482">Metalloprotease</keyword>
<evidence type="ECO:0000256" key="1">
    <source>
        <dbReference type="ARBA" id="ARBA00001947"/>
    </source>
</evidence>
<keyword evidence="3" id="KW-0645">Protease</keyword>
<dbReference type="GO" id="GO:0008270">
    <property type="term" value="F:zinc ion binding"/>
    <property type="evidence" value="ECO:0007669"/>
    <property type="project" value="InterPro"/>
</dbReference>
<dbReference type="Pfam" id="PF00246">
    <property type="entry name" value="Peptidase_M14"/>
    <property type="match status" value="1"/>
</dbReference>
<keyword evidence="5" id="KW-0862">Zinc</keyword>
<proteinExistence type="inferred from homology"/>
<evidence type="ECO:0000259" key="9">
    <source>
        <dbReference type="PROSITE" id="PS52035"/>
    </source>
</evidence>
<evidence type="ECO:0000256" key="5">
    <source>
        <dbReference type="ARBA" id="ARBA00022833"/>
    </source>
</evidence>
<dbReference type="AlphaFoldDB" id="A0A6P1NTL1"/>
<evidence type="ECO:0000256" key="2">
    <source>
        <dbReference type="ARBA" id="ARBA00005988"/>
    </source>
</evidence>
<dbReference type="PANTHER" id="PTHR11705">
    <property type="entry name" value="PROTEASE FAMILY M14 CARBOXYPEPTIDASE A,B"/>
    <property type="match status" value="1"/>
</dbReference>
<feature type="signal peptide" evidence="8">
    <location>
        <begin position="1"/>
        <end position="23"/>
    </location>
</feature>
<evidence type="ECO:0000256" key="8">
    <source>
        <dbReference type="SAM" id="SignalP"/>
    </source>
</evidence>
<reference evidence="10 11" key="1">
    <citation type="submission" date="2020-01" db="EMBL/GenBank/DDBJ databases">
        <authorList>
            <person name="Kim M."/>
        </authorList>
    </citation>
    <scope>NUCLEOTIDE SEQUENCE [LARGE SCALE GENOMIC DNA]</scope>
    <source>
        <strain evidence="10 11">BT10</strain>
    </source>
</reference>
<evidence type="ECO:0000256" key="7">
    <source>
        <dbReference type="PROSITE-ProRule" id="PRU01379"/>
    </source>
</evidence>
<protein>
    <submittedName>
        <fullName evidence="10">Peptidase M14</fullName>
    </submittedName>
</protein>